<dbReference type="InterPro" id="IPR025319">
    <property type="entry name" value="DUF4224"/>
</dbReference>
<proteinExistence type="predicted"/>
<feature type="domain" description="DUF4224" evidence="2">
    <location>
        <begin position="5"/>
        <end position="48"/>
    </location>
</feature>
<dbReference type="RefSeq" id="WP_071892656.1">
    <property type="nucleotide sequence ID" value="NZ_CP014007.2"/>
</dbReference>
<keyword evidence="4" id="KW-1185">Reference proteome</keyword>
<evidence type="ECO:0000313" key="4">
    <source>
        <dbReference type="Proteomes" id="UP000078227"/>
    </source>
</evidence>
<organism evidence="3 4">
    <name type="scientific">Kosakonia oryzae</name>
    <dbReference type="NCBI Taxonomy" id="497725"/>
    <lineage>
        <taxon>Bacteria</taxon>
        <taxon>Pseudomonadati</taxon>
        <taxon>Pseudomonadota</taxon>
        <taxon>Gammaproteobacteria</taxon>
        <taxon>Enterobacterales</taxon>
        <taxon>Enterobacteriaceae</taxon>
        <taxon>Kosakonia</taxon>
    </lineage>
</organism>
<dbReference type="Proteomes" id="UP000078227">
    <property type="component" value="Chromosome"/>
</dbReference>
<dbReference type="EMBL" id="CP014007">
    <property type="protein sequence ID" value="QSV12519.1"/>
    <property type="molecule type" value="Genomic_DNA"/>
</dbReference>
<evidence type="ECO:0000259" key="2">
    <source>
        <dbReference type="Pfam" id="PF13986"/>
    </source>
</evidence>
<gene>
    <name evidence="3" type="ORF">AWR26_24860</name>
</gene>
<sequence>MHELTLSPEEIVEITGYSRYTHQQRQLRCHGIPFTTDGRNRPIVLRRNLAPGLTELPKVDEYVATEPDYDAINGPTTKRSKRQAPASTGNKKQI</sequence>
<accession>A0ABX7PYF6</accession>
<feature type="compositionally biased region" description="Polar residues" evidence="1">
    <location>
        <begin position="85"/>
        <end position="94"/>
    </location>
</feature>
<evidence type="ECO:0000313" key="3">
    <source>
        <dbReference type="EMBL" id="QSV12519.1"/>
    </source>
</evidence>
<dbReference type="Pfam" id="PF13986">
    <property type="entry name" value="DUF4224"/>
    <property type="match status" value="1"/>
</dbReference>
<feature type="region of interest" description="Disordered" evidence="1">
    <location>
        <begin position="67"/>
        <end position="94"/>
    </location>
</feature>
<name>A0ABX7PYF6_9ENTR</name>
<evidence type="ECO:0000256" key="1">
    <source>
        <dbReference type="SAM" id="MobiDB-lite"/>
    </source>
</evidence>
<reference evidence="3 4" key="1">
    <citation type="submission" date="2021-03" db="EMBL/GenBank/DDBJ databases">
        <authorList>
            <person name="Li Y."/>
            <person name="Li S."/>
            <person name="Chen M."/>
            <person name="Peng G."/>
            <person name="Tan Z."/>
            <person name="An Q."/>
        </authorList>
    </citation>
    <scope>NUCLEOTIDE SEQUENCE [LARGE SCALE GENOMIC DNA]</scope>
    <source>
        <strain evidence="3 4">Ola 51</strain>
    </source>
</reference>
<protein>
    <submittedName>
        <fullName evidence="3">DUF4224 domain-containing protein</fullName>
    </submittedName>
</protein>